<accession>A0A1Y2A1K9</accession>
<dbReference type="SMART" id="SM00147">
    <property type="entry name" value="RasGEF"/>
    <property type="match status" value="1"/>
</dbReference>
<keyword evidence="6" id="KW-1185">Reference proteome</keyword>
<dbReference type="Pfam" id="PF00617">
    <property type="entry name" value="RasGEF"/>
    <property type="match status" value="1"/>
</dbReference>
<proteinExistence type="predicted"/>
<dbReference type="GO" id="GO:0005886">
    <property type="term" value="C:plasma membrane"/>
    <property type="evidence" value="ECO:0007669"/>
    <property type="project" value="TreeGrafter"/>
</dbReference>
<dbReference type="CDD" id="cd06224">
    <property type="entry name" value="REM"/>
    <property type="match status" value="1"/>
</dbReference>
<dbReference type="InterPro" id="IPR000651">
    <property type="entry name" value="Ras-like_Gua-exchang_fac_N"/>
</dbReference>
<protein>
    <submittedName>
        <fullName evidence="5">Ras GEF</fullName>
    </submittedName>
</protein>
<dbReference type="GO" id="GO:0007265">
    <property type="term" value="P:Ras protein signal transduction"/>
    <property type="evidence" value="ECO:0007669"/>
    <property type="project" value="TreeGrafter"/>
</dbReference>
<dbReference type="Pfam" id="PF02196">
    <property type="entry name" value="RBD"/>
    <property type="match status" value="1"/>
</dbReference>
<feature type="domain" description="Ras-GEF" evidence="3">
    <location>
        <begin position="622"/>
        <end position="823"/>
    </location>
</feature>
<dbReference type="InterPro" id="IPR036964">
    <property type="entry name" value="RASGEF_cat_dom_sf"/>
</dbReference>
<dbReference type="SUPFAM" id="SSF54236">
    <property type="entry name" value="Ubiquitin-like"/>
    <property type="match status" value="1"/>
</dbReference>
<reference evidence="5 6" key="1">
    <citation type="submission" date="2016-08" db="EMBL/GenBank/DDBJ databases">
        <title>A Parts List for Fungal Cellulosomes Revealed by Comparative Genomics.</title>
        <authorList>
            <consortium name="DOE Joint Genome Institute"/>
            <person name="Haitjema C.H."/>
            <person name="Gilmore S.P."/>
            <person name="Henske J.K."/>
            <person name="Solomon K.V."/>
            <person name="De Groot R."/>
            <person name="Kuo A."/>
            <person name="Mondo S.J."/>
            <person name="Salamov A.A."/>
            <person name="Labutti K."/>
            <person name="Zhao Z."/>
            <person name="Chiniquy J."/>
            <person name="Barry K."/>
            <person name="Brewer H.M."/>
            <person name="Purvine S.O."/>
            <person name="Wright A.T."/>
            <person name="Boxma B."/>
            <person name="Van Alen T."/>
            <person name="Hackstein J.H."/>
            <person name="Baker S.E."/>
            <person name="Grigoriev I.V."/>
            <person name="O'Malley M.A."/>
        </authorList>
    </citation>
    <scope>NUCLEOTIDE SEQUENCE [LARGE SCALE GENOMIC DNA]</scope>
    <source>
        <strain evidence="5 6">G1</strain>
    </source>
</reference>
<dbReference type="InterPro" id="IPR008937">
    <property type="entry name" value="Ras-like_GEF"/>
</dbReference>
<dbReference type="PANTHER" id="PTHR23113:SF356">
    <property type="entry name" value="FI05912P-RELATED"/>
    <property type="match status" value="1"/>
</dbReference>
<keyword evidence="1 2" id="KW-0344">Guanine-nucleotide releasing factor</keyword>
<name>A0A1Y2A1K9_9FUNG</name>
<dbReference type="Pfam" id="PF00618">
    <property type="entry name" value="RasGEF_N"/>
    <property type="match status" value="1"/>
</dbReference>
<comment type="caution">
    <text evidence="5">The sequence shown here is derived from an EMBL/GenBank/DDBJ whole genome shotgun (WGS) entry which is preliminary data.</text>
</comment>
<dbReference type="EMBL" id="MCOG01000334">
    <property type="protein sequence ID" value="ORY16197.1"/>
    <property type="molecule type" value="Genomic_DNA"/>
</dbReference>
<dbReference type="Proteomes" id="UP000193920">
    <property type="component" value="Unassembled WGS sequence"/>
</dbReference>
<evidence type="ECO:0000256" key="2">
    <source>
        <dbReference type="PROSITE-ProRule" id="PRU00168"/>
    </source>
</evidence>
<evidence type="ECO:0000313" key="5">
    <source>
        <dbReference type="EMBL" id="ORY16197.1"/>
    </source>
</evidence>
<feature type="domain" description="N-terminal Ras-GEF" evidence="4">
    <location>
        <begin position="455"/>
        <end position="585"/>
    </location>
</feature>
<dbReference type="PANTHER" id="PTHR23113">
    <property type="entry name" value="GUANINE NUCLEOTIDE EXCHANGE FACTOR"/>
    <property type="match status" value="1"/>
</dbReference>
<dbReference type="PROSITE" id="PS50009">
    <property type="entry name" value="RASGEF_CAT"/>
    <property type="match status" value="1"/>
</dbReference>
<sequence>MKMMIVIKKLVRVLFPDQSTTVAQIFENESCWDVLCKVCEKKSLKPEQYSLAILETGKSLHSSLKHRSGLSKQIIDKPNIMDTKKNFYSYNCNSIYLIENGEINNYIHSSRSKLLVRKGSTITSPSSKKTTVRLDSKLFLKNIDATELQDVDNNNSLKRGSKFFGFLLKGHRRDFSDSSSVLCLSPTQSENISLLECVPLNDDLFKQNADNLEKNSKDDIFNNLGSELFNESTDEIGDDSYLIKQEIPSGNLKLEIDSFFDCFKSNSSYSKSASEVTDFQMNKGEPLENDTINLPINSLTGKSRARRRACTVSLGSTDHLITSTLKNHSVLSKRPISGVFEESSNDISDLNKIQIKFTFPDGSTSNKQFNLDSTIDNVCDAICISKQLDPNKHSLILTEKTDYRLEFDRTLGYYKDLNIPIDRFHVIAQSSSKHYSTMIICENDVDVMVFQMSKEGFQIMAGTVPKLIEYLTDNSENNNDFLHTLLLTYRSFITPVDLFNELVARFNCVPPDNPTEDDLIYYEKMKLVVQQRVVKTLRWWVHYHWQDFSYNEQLSSNLDSFLKQLNDYSEENNTDVFKEDTEDITHIMNTDLKAYEEKWNSYKKMRGRVSIILQDSILKNYNEVTIVQHLCLFDFNLFKEIHPIEYLNVIWKTKKNDSEDDNEDNTPNLDKFVSRFNKESYWVATEICNIQDLKKRTNMLKKWIIIANVYIKSNNFYSFFSIISGLSLIPVSRLKKTWDGIGDKHKKIWKSHENLCDPSKNMKNFRDILENSKPPIVPFLLDYEYENINVDSELQNYISHPMVEGDALLMEKSLKLEPRDTKK</sequence>
<gene>
    <name evidence="5" type="ORF">LY90DRAFT_677468</name>
</gene>
<dbReference type="SUPFAM" id="SSF48366">
    <property type="entry name" value="Ras GEF"/>
    <property type="match status" value="1"/>
</dbReference>
<evidence type="ECO:0000259" key="4">
    <source>
        <dbReference type="PROSITE" id="PS50212"/>
    </source>
</evidence>
<dbReference type="InterPro" id="IPR023578">
    <property type="entry name" value="Ras_GEF_dom_sf"/>
</dbReference>
<evidence type="ECO:0000313" key="6">
    <source>
        <dbReference type="Proteomes" id="UP000193920"/>
    </source>
</evidence>
<organism evidence="5 6">
    <name type="scientific">Neocallimastix californiae</name>
    <dbReference type="NCBI Taxonomy" id="1754190"/>
    <lineage>
        <taxon>Eukaryota</taxon>
        <taxon>Fungi</taxon>
        <taxon>Fungi incertae sedis</taxon>
        <taxon>Chytridiomycota</taxon>
        <taxon>Chytridiomycota incertae sedis</taxon>
        <taxon>Neocallimastigomycetes</taxon>
        <taxon>Neocallimastigales</taxon>
        <taxon>Neocallimastigaceae</taxon>
        <taxon>Neocallimastix</taxon>
    </lineage>
</organism>
<dbReference type="SMART" id="SM00229">
    <property type="entry name" value="RasGEFN"/>
    <property type="match status" value="1"/>
</dbReference>
<dbReference type="PROSITE" id="PS50212">
    <property type="entry name" value="RASGEF_NTER"/>
    <property type="match status" value="1"/>
</dbReference>
<dbReference type="InterPro" id="IPR003116">
    <property type="entry name" value="RBD_dom"/>
</dbReference>
<evidence type="ECO:0000259" key="3">
    <source>
        <dbReference type="PROSITE" id="PS50009"/>
    </source>
</evidence>
<dbReference type="OrthoDB" id="546434at2759"/>
<dbReference type="InterPro" id="IPR029071">
    <property type="entry name" value="Ubiquitin-like_domsf"/>
</dbReference>
<dbReference type="STRING" id="1754190.A0A1Y2A1K9"/>
<dbReference type="InterPro" id="IPR001895">
    <property type="entry name" value="RASGEF_cat_dom"/>
</dbReference>
<evidence type="ECO:0000256" key="1">
    <source>
        <dbReference type="ARBA" id="ARBA00022658"/>
    </source>
</evidence>
<dbReference type="Gene3D" id="1.20.870.10">
    <property type="entry name" value="Son of sevenless (SoS) protein Chain: S domain 1"/>
    <property type="match status" value="1"/>
</dbReference>
<dbReference type="GO" id="GO:0005085">
    <property type="term" value="F:guanyl-nucleotide exchange factor activity"/>
    <property type="evidence" value="ECO:0007669"/>
    <property type="project" value="UniProtKB-KW"/>
</dbReference>
<dbReference type="Gene3D" id="1.10.840.10">
    <property type="entry name" value="Ras guanine-nucleotide exchange factors catalytic domain"/>
    <property type="match status" value="1"/>
</dbReference>
<dbReference type="AlphaFoldDB" id="A0A1Y2A1K9"/>